<dbReference type="EMBL" id="JARQWQ010000004">
    <property type="protein sequence ID" value="KAK2572254.1"/>
    <property type="molecule type" value="Genomic_DNA"/>
</dbReference>
<feature type="region of interest" description="Disordered" evidence="3">
    <location>
        <begin position="150"/>
        <end position="531"/>
    </location>
</feature>
<proteinExistence type="predicted"/>
<dbReference type="InterPro" id="IPR051184">
    <property type="entry name" value="Tyrosine-phos_adapter"/>
</dbReference>
<organism evidence="5 6">
    <name type="scientific">Acropora cervicornis</name>
    <name type="common">Staghorn coral</name>
    <dbReference type="NCBI Taxonomy" id="6130"/>
    <lineage>
        <taxon>Eukaryota</taxon>
        <taxon>Metazoa</taxon>
        <taxon>Cnidaria</taxon>
        <taxon>Anthozoa</taxon>
        <taxon>Hexacorallia</taxon>
        <taxon>Scleractinia</taxon>
        <taxon>Astrocoeniina</taxon>
        <taxon>Acroporidae</taxon>
        <taxon>Acropora</taxon>
    </lineage>
</organism>
<dbReference type="GO" id="GO:0030971">
    <property type="term" value="F:receptor tyrosine kinase binding"/>
    <property type="evidence" value="ECO:0007669"/>
    <property type="project" value="TreeGrafter"/>
</dbReference>
<dbReference type="Proteomes" id="UP001249851">
    <property type="component" value="Unassembled WGS sequence"/>
</dbReference>
<dbReference type="PROSITE" id="PS50001">
    <property type="entry name" value="SH2"/>
    <property type="match status" value="1"/>
</dbReference>
<dbReference type="Pfam" id="PF00017">
    <property type="entry name" value="SH2"/>
    <property type="match status" value="1"/>
</dbReference>
<feature type="compositionally biased region" description="Acidic residues" evidence="3">
    <location>
        <begin position="312"/>
        <end position="321"/>
    </location>
</feature>
<feature type="compositionally biased region" description="Pro residues" evidence="3">
    <location>
        <begin position="471"/>
        <end position="480"/>
    </location>
</feature>
<accession>A0AAD9VF91</accession>
<dbReference type="CDD" id="cd00173">
    <property type="entry name" value="SH2"/>
    <property type="match status" value="1"/>
</dbReference>
<protein>
    <submittedName>
        <fullName evidence="5">SH2 domain-containing adapter protein D</fullName>
    </submittedName>
</protein>
<feature type="compositionally biased region" description="Basic and acidic residues" evidence="3">
    <location>
        <begin position="346"/>
        <end position="366"/>
    </location>
</feature>
<name>A0AAD9VF91_ACRCE</name>
<evidence type="ECO:0000256" key="2">
    <source>
        <dbReference type="PROSITE-ProRule" id="PRU00191"/>
    </source>
</evidence>
<dbReference type="PRINTS" id="PR00401">
    <property type="entry name" value="SH2DOMAIN"/>
</dbReference>
<feature type="compositionally biased region" description="Pro residues" evidence="3">
    <location>
        <begin position="225"/>
        <end position="256"/>
    </location>
</feature>
<dbReference type="GO" id="GO:0016477">
    <property type="term" value="P:cell migration"/>
    <property type="evidence" value="ECO:0007669"/>
    <property type="project" value="TreeGrafter"/>
</dbReference>
<feature type="domain" description="SH2" evidence="4">
    <location>
        <begin position="528"/>
        <end position="626"/>
    </location>
</feature>
<feature type="compositionally biased region" description="Acidic residues" evidence="3">
    <location>
        <begin position="257"/>
        <end position="267"/>
    </location>
</feature>
<reference evidence="5" key="2">
    <citation type="journal article" date="2023" name="Science">
        <title>Genomic signatures of disease resistance in endangered staghorn corals.</title>
        <authorList>
            <person name="Vollmer S.V."/>
            <person name="Selwyn J.D."/>
            <person name="Despard B.A."/>
            <person name="Roesel C.L."/>
        </authorList>
    </citation>
    <scope>NUCLEOTIDE SEQUENCE</scope>
    <source>
        <strain evidence="5">K2</strain>
    </source>
</reference>
<gene>
    <name evidence="5" type="ORF">P5673_002472</name>
</gene>
<evidence type="ECO:0000313" key="5">
    <source>
        <dbReference type="EMBL" id="KAK2572254.1"/>
    </source>
</evidence>
<comment type="caution">
    <text evidence="5">The sequence shown here is derived from an EMBL/GenBank/DDBJ whole genome shotgun (WGS) entry which is preliminary data.</text>
</comment>
<dbReference type="GO" id="GO:0035591">
    <property type="term" value="F:signaling adaptor activity"/>
    <property type="evidence" value="ECO:0007669"/>
    <property type="project" value="TreeGrafter"/>
</dbReference>
<dbReference type="AlphaFoldDB" id="A0AAD9VF91"/>
<feature type="compositionally biased region" description="Basic and acidic residues" evidence="3">
    <location>
        <begin position="203"/>
        <end position="222"/>
    </location>
</feature>
<evidence type="ECO:0000313" key="6">
    <source>
        <dbReference type="Proteomes" id="UP001249851"/>
    </source>
</evidence>
<dbReference type="SUPFAM" id="SSF55550">
    <property type="entry name" value="SH2 domain"/>
    <property type="match status" value="1"/>
</dbReference>
<sequence>MSEYDLKTFQISAESRRKLTRVLKRMKARKSNAVHISPENGSQGRREAKVPSPIPTHAFQQDDGEIDGWGSDFDSEDEFDDERNESCSDGEYIDPEGDESQNATQKEIANNIIQGGLVAQLRAGLNFNGSMQRNCVDELRAGLKFNGNMQKNCTDPAGEDIYDLPPDEEEDVTEELYEEPSDDSGSAVVVRPLDKKKIIRCPSSERGEYIDARAPKYIDKGETGPCPPPPSRPPKSGPKLIKPPPTKKPPTPPPEPELYEEVTDEEQPGCSHVLEENSVGVEVYQPWDNDPTEQQENYEVPDTHEGDTYEVPGDDEQETYEIVDGAEQAPPGRPPPRGAGWSPSKRPPEQEKPKFSLFKKPVEQKPAKPMPSSKPQFSPKPSAPNPPLEKRSSRLYPNPSKPGSIKRNSAALPPPPTKQQVFPPHQNMSQKKEENNNERRVINEISKKAIPSPKLPPPRKQTPPSVNDDSPPLPPRPGAKPPQKGAKVSDSNNRDGAAGPTSPITKTPLPPVPSQPRGQNDRLKGHPWFHGPLDKKVAEDALKACGKQGAFIVRNSSKDPNNYSMSLLYLGNVKHLRIPRTNNKFVLGDSGTVEFNTIEELVAHYNECPVDLRSGGSTTLTVACPVK</sequence>
<feature type="compositionally biased region" description="Acidic residues" evidence="3">
    <location>
        <begin position="73"/>
        <end position="83"/>
    </location>
</feature>
<dbReference type="PANTHER" id="PTHR19969:SF5">
    <property type="entry name" value="CRK-LIKE PROTEIN"/>
    <property type="match status" value="1"/>
</dbReference>
<dbReference type="Gene3D" id="3.30.505.10">
    <property type="entry name" value="SH2 domain"/>
    <property type="match status" value="1"/>
</dbReference>
<keyword evidence="1 2" id="KW-0727">SH2 domain</keyword>
<dbReference type="SMART" id="SM00252">
    <property type="entry name" value="SH2"/>
    <property type="match status" value="1"/>
</dbReference>
<evidence type="ECO:0000256" key="1">
    <source>
        <dbReference type="ARBA" id="ARBA00022999"/>
    </source>
</evidence>
<evidence type="ECO:0000256" key="3">
    <source>
        <dbReference type="SAM" id="MobiDB-lite"/>
    </source>
</evidence>
<dbReference type="GO" id="GO:0007167">
    <property type="term" value="P:enzyme-linked receptor protein signaling pathway"/>
    <property type="evidence" value="ECO:0007669"/>
    <property type="project" value="TreeGrafter"/>
</dbReference>
<dbReference type="PANTHER" id="PTHR19969">
    <property type="entry name" value="SH2-SH3 ADAPTOR PROTEIN-RELATED"/>
    <property type="match status" value="1"/>
</dbReference>
<keyword evidence="6" id="KW-1185">Reference proteome</keyword>
<evidence type="ECO:0000259" key="4">
    <source>
        <dbReference type="PROSITE" id="PS50001"/>
    </source>
</evidence>
<reference evidence="5" key="1">
    <citation type="journal article" date="2023" name="G3 (Bethesda)">
        <title>Whole genome assembly and annotation of the endangered Caribbean coral Acropora cervicornis.</title>
        <authorList>
            <person name="Selwyn J.D."/>
            <person name="Vollmer S.V."/>
        </authorList>
    </citation>
    <scope>NUCLEOTIDE SEQUENCE</scope>
    <source>
        <strain evidence="5">K2</strain>
    </source>
</reference>
<dbReference type="InterPro" id="IPR036860">
    <property type="entry name" value="SH2_dom_sf"/>
</dbReference>
<dbReference type="GO" id="GO:0005737">
    <property type="term" value="C:cytoplasm"/>
    <property type="evidence" value="ECO:0007669"/>
    <property type="project" value="TreeGrafter"/>
</dbReference>
<feature type="compositionally biased region" description="Basic and acidic residues" evidence="3">
    <location>
        <begin position="430"/>
        <end position="447"/>
    </location>
</feature>
<feature type="region of interest" description="Disordered" evidence="3">
    <location>
        <begin position="28"/>
        <end position="103"/>
    </location>
</feature>
<feature type="compositionally biased region" description="Acidic residues" evidence="3">
    <location>
        <begin position="157"/>
        <end position="182"/>
    </location>
</feature>
<feature type="compositionally biased region" description="Low complexity" evidence="3">
    <location>
        <begin position="370"/>
        <end position="380"/>
    </location>
</feature>
<dbReference type="InterPro" id="IPR000980">
    <property type="entry name" value="SH2"/>
</dbReference>